<keyword evidence="2" id="KW-1185">Reference proteome</keyword>
<dbReference type="RefSeq" id="WP_336474150.1">
    <property type="nucleotide sequence ID" value="NZ_JBAWSX010000018.1"/>
</dbReference>
<proteinExistence type="predicted"/>
<dbReference type="EMBL" id="JBAWSX010000018">
    <property type="protein sequence ID" value="MEI4803853.1"/>
    <property type="molecule type" value="Genomic_DNA"/>
</dbReference>
<name>A0ABU8FMV1_9BACI</name>
<sequence>MCNIIELEFSKAQVIQIHLPCEIKNVKSFDNVSIKYIKGSIEYDLFVNDFISEAIKTLNYFLNKALHFELKIKGEYKEKGIGYYHNIYSHELWTNDDLDIIDPAEDFLVWSTPSHIGIETYMYNFQDKIYIEVSPVYKWNSDYPDDEKEYETFEKFINQYQVIDVINVNRDILLQWQKICLEILEIAALNDRKKF</sequence>
<dbReference type="Proteomes" id="UP001372526">
    <property type="component" value="Unassembled WGS sequence"/>
</dbReference>
<protein>
    <recommendedName>
        <fullName evidence="3">DUF402 domain-containing protein</fullName>
    </recommendedName>
</protein>
<evidence type="ECO:0008006" key="3">
    <source>
        <dbReference type="Google" id="ProtNLM"/>
    </source>
</evidence>
<evidence type="ECO:0000313" key="1">
    <source>
        <dbReference type="EMBL" id="MEI4803853.1"/>
    </source>
</evidence>
<gene>
    <name evidence="1" type="ORF">WAZ07_21995</name>
</gene>
<evidence type="ECO:0000313" key="2">
    <source>
        <dbReference type="Proteomes" id="UP001372526"/>
    </source>
</evidence>
<comment type="caution">
    <text evidence="1">The sequence shown here is derived from an EMBL/GenBank/DDBJ whole genome shotgun (WGS) entry which is preliminary data.</text>
</comment>
<accession>A0ABU8FMV1</accession>
<reference evidence="1 2" key="1">
    <citation type="submission" date="2024-01" db="EMBL/GenBank/DDBJ databases">
        <title>Seven novel Bacillus-like species.</title>
        <authorList>
            <person name="Liu G."/>
        </authorList>
    </citation>
    <scope>NUCLEOTIDE SEQUENCE [LARGE SCALE GENOMIC DNA]</scope>
    <source>
        <strain evidence="1 2">FJAT-51639</strain>
    </source>
</reference>
<organism evidence="1 2">
    <name type="scientific">Bacillus bruguierae</name>
    <dbReference type="NCBI Taxonomy" id="3127667"/>
    <lineage>
        <taxon>Bacteria</taxon>
        <taxon>Bacillati</taxon>
        <taxon>Bacillota</taxon>
        <taxon>Bacilli</taxon>
        <taxon>Bacillales</taxon>
        <taxon>Bacillaceae</taxon>
        <taxon>Bacillus</taxon>
    </lineage>
</organism>